<feature type="signal peptide" evidence="5">
    <location>
        <begin position="1"/>
        <end position="20"/>
    </location>
</feature>
<keyword evidence="2 3" id="KW-0040">ANK repeat</keyword>
<evidence type="ECO:0000256" key="5">
    <source>
        <dbReference type="SAM" id="SignalP"/>
    </source>
</evidence>
<accession>A0ABX6T773</accession>
<dbReference type="SMART" id="SM00248">
    <property type="entry name" value="ANK"/>
    <property type="match status" value="3"/>
</dbReference>
<dbReference type="SUPFAM" id="SSF48403">
    <property type="entry name" value="Ankyrin repeat"/>
    <property type="match status" value="1"/>
</dbReference>
<reference evidence="6 7" key="1">
    <citation type="submission" date="2020-08" db="EMBL/GenBank/DDBJ databases">
        <title>Genome sequence of Sphingomonas sediminicola KACC 15039T.</title>
        <authorList>
            <person name="Hyun D.-W."/>
            <person name="Bae J.-W."/>
        </authorList>
    </citation>
    <scope>NUCLEOTIDE SEQUENCE [LARGE SCALE GENOMIC DNA]</scope>
    <source>
        <strain evidence="6 7">KACC 15039</strain>
    </source>
</reference>
<feature type="compositionally biased region" description="Basic and acidic residues" evidence="4">
    <location>
        <begin position="188"/>
        <end position="199"/>
    </location>
</feature>
<dbReference type="InterPro" id="IPR036770">
    <property type="entry name" value="Ankyrin_rpt-contain_sf"/>
</dbReference>
<dbReference type="EMBL" id="CP060782">
    <property type="protein sequence ID" value="QNP45500.1"/>
    <property type="molecule type" value="Genomic_DNA"/>
</dbReference>
<dbReference type="InterPro" id="IPR002110">
    <property type="entry name" value="Ankyrin_rpt"/>
</dbReference>
<gene>
    <name evidence="6" type="ORF">H9L14_13165</name>
</gene>
<feature type="repeat" description="ANK" evidence="3">
    <location>
        <begin position="124"/>
        <end position="156"/>
    </location>
</feature>
<feature type="repeat" description="ANK" evidence="3">
    <location>
        <begin position="91"/>
        <end position="123"/>
    </location>
</feature>
<dbReference type="RefSeq" id="WP_187708456.1">
    <property type="nucleotide sequence ID" value="NZ_CP060782.1"/>
</dbReference>
<keyword evidence="5" id="KW-0732">Signal</keyword>
<keyword evidence="1" id="KW-0677">Repeat</keyword>
<protein>
    <submittedName>
        <fullName evidence="6">Ankyrin repeat domain-containing protein</fullName>
    </submittedName>
</protein>
<keyword evidence="7" id="KW-1185">Reference proteome</keyword>
<evidence type="ECO:0000313" key="6">
    <source>
        <dbReference type="EMBL" id="QNP45500.1"/>
    </source>
</evidence>
<evidence type="ECO:0000256" key="4">
    <source>
        <dbReference type="SAM" id="MobiDB-lite"/>
    </source>
</evidence>
<dbReference type="PANTHER" id="PTHR24201:SF16">
    <property type="entry name" value="ANKYRIN-1-LIKE-RELATED"/>
    <property type="match status" value="1"/>
</dbReference>
<proteinExistence type="predicted"/>
<name>A0ABX6T773_9SPHN</name>
<evidence type="ECO:0000256" key="2">
    <source>
        <dbReference type="ARBA" id="ARBA00023043"/>
    </source>
</evidence>
<sequence>MKRFALVALALASASAPVGAQYISDAEPFINAVRDRDGNKVTELIEARPTIVNTRNLKGETALIIAISRTDDLWTKFLLGKGANPSLANASGDTPLIAAARVGYTEAIEILLALGAKVDVGNKMGETPLIVAVQQRQLEAVKLLLAKGADPDKKDSAAGYSARDYAKRDTRSRALLTAIESAAKPKPAKTEDLDSFKLK</sequence>
<dbReference type="PRINTS" id="PR01415">
    <property type="entry name" value="ANKYRIN"/>
</dbReference>
<feature type="region of interest" description="Disordered" evidence="4">
    <location>
        <begin position="178"/>
        <end position="199"/>
    </location>
</feature>
<evidence type="ECO:0000256" key="3">
    <source>
        <dbReference type="PROSITE-ProRule" id="PRU00023"/>
    </source>
</evidence>
<evidence type="ECO:0000256" key="1">
    <source>
        <dbReference type="ARBA" id="ARBA00022737"/>
    </source>
</evidence>
<organism evidence="6 7">
    <name type="scientific">Sphingomonas sediminicola</name>
    <dbReference type="NCBI Taxonomy" id="386874"/>
    <lineage>
        <taxon>Bacteria</taxon>
        <taxon>Pseudomonadati</taxon>
        <taxon>Pseudomonadota</taxon>
        <taxon>Alphaproteobacteria</taxon>
        <taxon>Sphingomonadales</taxon>
        <taxon>Sphingomonadaceae</taxon>
        <taxon>Sphingomonas</taxon>
    </lineage>
</organism>
<dbReference type="Gene3D" id="1.25.40.20">
    <property type="entry name" value="Ankyrin repeat-containing domain"/>
    <property type="match status" value="1"/>
</dbReference>
<feature type="chain" id="PRO_5046365835" evidence="5">
    <location>
        <begin position="21"/>
        <end position="199"/>
    </location>
</feature>
<dbReference type="PROSITE" id="PS50088">
    <property type="entry name" value="ANK_REPEAT"/>
    <property type="match status" value="2"/>
</dbReference>
<dbReference type="Pfam" id="PF12796">
    <property type="entry name" value="Ank_2"/>
    <property type="match status" value="1"/>
</dbReference>
<dbReference type="PROSITE" id="PS50297">
    <property type="entry name" value="ANK_REP_REGION"/>
    <property type="match status" value="2"/>
</dbReference>
<dbReference type="InterPro" id="IPR050776">
    <property type="entry name" value="Ank_Repeat/CDKN_Inhibitor"/>
</dbReference>
<dbReference type="PANTHER" id="PTHR24201">
    <property type="entry name" value="ANK_REP_REGION DOMAIN-CONTAINING PROTEIN"/>
    <property type="match status" value="1"/>
</dbReference>
<dbReference type="Proteomes" id="UP000516105">
    <property type="component" value="Chromosome"/>
</dbReference>
<evidence type="ECO:0000313" key="7">
    <source>
        <dbReference type="Proteomes" id="UP000516105"/>
    </source>
</evidence>